<dbReference type="Proteomes" id="UP000000560">
    <property type="component" value="Chromosome VI"/>
</dbReference>
<reference evidence="2" key="2">
    <citation type="journal article" date="2009" name="Fungal Genet. Biol.">
        <title>The 2008 update of the Aspergillus nidulans genome annotation: a community effort.</title>
        <authorList>
            <person name="Wortman J.R."/>
            <person name="Gilsenan J.M."/>
            <person name="Joardar V."/>
            <person name="Deegan J."/>
            <person name="Clutterbuck J."/>
            <person name="Andersen M.R."/>
            <person name="Archer D."/>
            <person name="Bencina M."/>
            <person name="Braus G."/>
            <person name="Coutinho P."/>
            <person name="von Dohren H."/>
            <person name="Doonan J."/>
            <person name="Driessen A.J."/>
            <person name="Durek P."/>
            <person name="Espeso E."/>
            <person name="Fekete E."/>
            <person name="Flipphi M."/>
            <person name="Estrada C.G."/>
            <person name="Geysens S."/>
            <person name="Goldman G."/>
            <person name="de Groot P.W."/>
            <person name="Hansen K."/>
            <person name="Harris S.D."/>
            <person name="Heinekamp T."/>
            <person name="Helmstaedt K."/>
            <person name="Henrissat B."/>
            <person name="Hofmann G."/>
            <person name="Homan T."/>
            <person name="Horio T."/>
            <person name="Horiuchi H."/>
            <person name="James S."/>
            <person name="Jones M."/>
            <person name="Karaffa L."/>
            <person name="Karanyi Z."/>
            <person name="Kato M."/>
            <person name="Keller N."/>
            <person name="Kelly D.E."/>
            <person name="Kiel J.A."/>
            <person name="Kim J.M."/>
            <person name="van der Klei I.J."/>
            <person name="Klis F.M."/>
            <person name="Kovalchuk A."/>
            <person name="Krasevec N."/>
            <person name="Kubicek C.P."/>
            <person name="Liu B."/>
            <person name="Maccabe A."/>
            <person name="Meyer V."/>
            <person name="Mirabito P."/>
            <person name="Miskei M."/>
            <person name="Mos M."/>
            <person name="Mullins J."/>
            <person name="Nelson D.R."/>
            <person name="Nielsen J."/>
            <person name="Oakley B.R."/>
            <person name="Osmani S.A."/>
            <person name="Pakula T."/>
            <person name="Paszewski A."/>
            <person name="Paulsen I."/>
            <person name="Pilsyk S."/>
            <person name="Pocsi I."/>
            <person name="Punt P.J."/>
            <person name="Ram A.F."/>
            <person name="Ren Q."/>
            <person name="Robellet X."/>
            <person name="Robson G."/>
            <person name="Seiboth B."/>
            <person name="van Solingen P."/>
            <person name="Specht T."/>
            <person name="Sun J."/>
            <person name="Taheri-Talesh N."/>
            <person name="Takeshita N."/>
            <person name="Ussery D."/>
            <person name="vanKuyk P.A."/>
            <person name="Visser H."/>
            <person name="van de Vondervoort P.J."/>
            <person name="de Vries R.P."/>
            <person name="Walton J."/>
            <person name="Xiang X."/>
            <person name="Xiong Y."/>
            <person name="Zeng A.P."/>
            <person name="Brandt B.W."/>
            <person name="Cornell M.J."/>
            <person name="van den Hondel C.A."/>
            <person name="Visser J."/>
            <person name="Oliver S.G."/>
            <person name="Turner G."/>
        </authorList>
    </citation>
    <scope>GENOME REANNOTATION</scope>
    <source>
        <strain evidence="2">FGSC A4 / ATCC 38163 / CBS 112.46 / NRRL 194 / M139</strain>
    </source>
</reference>
<dbReference type="InParanoid" id="C8VHV8"/>
<proteinExistence type="predicted"/>
<evidence type="ECO:0000313" key="1">
    <source>
        <dbReference type="EMBL" id="CBF82924.1"/>
    </source>
</evidence>
<organism evidence="1 2">
    <name type="scientific">Emericella nidulans (strain FGSC A4 / ATCC 38163 / CBS 112.46 / NRRL 194 / M139)</name>
    <name type="common">Aspergillus nidulans</name>
    <dbReference type="NCBI Taxonomy" id="227321"/>
    <lineage>
        <taxon>Eukaryota</taxon>
        <taxon>Fungi</taxon>
        <taxon>Dikarya</taxon>
        <taxon>Ascomycota</taxon>
        <taxon>Pezizomycotina</taxon>
        <taxon>Eurotiomycetes</taxon>
        <taxon>Eurotiomycetidae</taxon>
        <taxon>Eurotiales</taxon>
        <taxon>Aspergillaceae</taxon>
        <taxon>Aspergillus</taxon>
        <taxon>Aspergillus subgen. Nidulantes</taxon>
    </lineage>
</organism>
<evidence type="ECO:0000313" key="2">
    <source>
        <dbReference type="Proteomes" id="UP000000560"/>
    </source>
</evidence>
<keyword evidence="2" id="KW-1185">Reference proteome</keyword>
<protein>
    <submittedName>
        <fullName evidence="1">Uncharacterized protein</fullName>
    </submittedName>
</protein>
<gene>
    <name evidence="1" type="ORF">ANIA_11389</name>
</gene>
<dbReference type="EMBL" id="BN001306">
    <property type="protein sequence ID" value="CBF82924.1"/>
    <property type="molecule type" value="Genomic_DNA"/>
</dbReference>
<reference evidence="2" key="1">
    <citation type="journal article" date="2005" name="Nature">
        <title>Sequencing of Aspergillus nidulans and comparative analysis with A. fumigatus and A. oryzae.</title>
        <authorList>
            <person name="Galagan J.E."/>
            <person name="Calvo S.E."/>
            <person name="Cuomo C."/>
            <person name="Ma L.J."/>
            <person name="Wortman J.R."/>
            <person name="Batzoglou S."/>
            <person name="Lee S.I."/>
            <person name="Basturkmen M."/>
            <person name="Spevak C.C."/>
            <person name="Clutterbuck J."/>
            <person name="Kapitonov V."/>
            <person name="Jurka J."/>
            <person name="Scazzocchio C."/>
            <person name="Farman M."/>
            <person name="Butler J."/>
            <person name="Purcell S."/>
            <person name="Harris S."/>
            <person name="Braus G.H."/>
            <person name="Draht O."/>
            <person name="Busch S."/>
            <person name="D'Enfert C."/>
            <person name="Bouchier C."/>
            <person name="Goldman G.H."/>
            <person name="Bell-Pedersen D."/>
            <person name="Griffiths-Jones S."/>
            <person name="Doonan J.H."/>
            <person name="Yu J."/>
            <person name="Vienken K."/>
            <person name="Pain A."/>
            <person name="Freitag M."/>
            <person name="Selker E.U."/>
            <person name="Archer D.B."/>
            <person name="Penalva M.A."/>
            <person name="Oakley B.R."/>
            <person name="Momany M."/>
            <person name="Tanaka T."/>
            <person name="Kumagai T."/>
            <person name="Asai K."/>
            <person name="Machida M."/>
            <person name="Nierman W.C."/>
            <person name="Denning D.W."/>
            <person name="Caddick M."/>
            <person name="Hynes M."/>
            <person name="Paoletti M."/>
            <person name="Fischer R."/>
            <person name="Miller B."/>
            <person name="Dyer P."/>
            <person name="Sachs M.S."/>
            <person name="Osmani S.A."/>
            <person name="Birren B.W."/>
        </authorList>
    </citation>
    <scope>NUCLEOTIDE SEQUENCE [LARGE SCALE GENOMIC DNA]</scope>
    <source>
        <strain evidence="2">FGSC A4 / ATCC 38163 / CBS 112.46 / NRRL 194 / M139</strain>
    </source>
</reference>
<sequence>MAGDGSQVGATRSELRKNKVSIISIPLRSLKDIGEKKREFTSGYLGCGTMARVSRATPAGIARQFRKEMSLEEGVDVVLEFTQWATQFDLLP</sequence>
<dbReference type="AlphaFoldDB" id="C8VHV8"/>
<name>C8VHV8_EMENI</name>
<dbReference type="VEuPathDB" id="FungiDB:AN11389"/>
<dbReference type="HOGENOM" id="CLU_2413250_0_0_1"/>
<dbReference type="KEGG" id="ani:ANIA_11389"/>
<dbReference type="GeneID" id="74896983"/>
<accession>C8VHV8</accession>
<dbReference type="RefSeq" id="XP_050468403.1">
    <property type="nucleotide sequence ID" value="XM_050612486.1"/>
</dbReference>